<feature type="compositionally biased region" description="Low complexity" evidence="1">
    <location>
        <begin position="640"/>
        <end position="660"/>
    </location>
</feature>
<feature type="compositionally biased region" description="Low complexity" evidence="1">
    <location>
        <begin position="391"/>
        <end position="407"/>
    </location>
</feature>
<keyword evidence="4" id="KW-1185">Reference proteome</keyword>
<sequence length="682" mass="76775">MRTTSEDAPLLLLNTVASSSLSSLVSMMRLRNHKIGKVSSGAAVVVFSLLLFSILAVTRTEDHELISKGRRGLVMLGGGHRNHHNHEGSSSLTSSVSSERKQKTRKGTKTLHKQEKPSSTLRLGKKKHKQTHKHEENPTCPQTYIRITNTNVKDNGEFEDGSELAYKLEYEESSRECEEKCNAEAACVGFVDYEDTYPKYCEFKTAVDGDDMEDYIGRDSYKKLEVTSYYVPHFNKWVPAHESDDEAAGYEKFVYEESAEECEEICTESETCEAYVDYKESKTPYCTFKTKDYVQSVLDTPAKDLYSKKICVPGQPVGKEVLEEFEEKPEEEEEEEEDSSDSEEEEDDDDDEEDDDEEEEDAQLAAMKKEAIEKFLKHKKDTNAIKEAIAAAKAKNAKTTSSSSSTNGGHSKKPTWVKVVDEEEEEDSNGEKEPKIKAVLSKKKNKNEQEEHIEDLSSSSKSIKKSARLAQSKLTNFGEIAKEKAKKEEALAYAKKLFEHEKKVKAELAEKEAREAAEAKAEAELEAKKAAIKAKKEAKAKAKKEAEDKAAAEEKARLEEEEKKRLEEEEYKKNWASRWMANIEARTEKLAAKKEEKKVKETSALGGGFRNFVSKVLPLRTWEKSTPMASTTTNNSVVESAASQPQQFQQQQKQAFSAVAEVPDGRPTRDLSDDVAMRMSNP</sequence>
<dbReference type="GeneID" id="19013333"/>
<evidence type="ECO:0000313" key="4">
    <source>
        <dbReference type="Proteomes" id="UP000198341"/>
    </source>
</evidence>
<keyword evidence="2" id="KW-1133">Transmembrane helix</keyword>
<evidence type="ECO:0000256" key="1">
    <source>
        <dbReference type="SAM" id="MobiDB-lite"/>
    </source>
</evidence>
<feature type="region of interest" description="Disordered" evidence="1">
    <location>
        <begin position="535"/>
        <end position="571"/>
    </location>
</feature>
<gene>
    <name evidence="3" type="ordered locus">Bathy10g02570</name>
</gene>
<name>K8F8T4_9CHLO</name>
<dbReference type="Proteomes" id="UP000198341">
    <property type="component" value="Chromosome 10"/>
</dbReference>
<feature type="region of interest" description="Disordered" evidence="1">
    <location>
        <begin position="625"/>
        <end position="682"/>
    </location>
</feature>
<feature type="transmembrane region" description="Helical" evidence="2">
    <location>
        <begin position="42"/>
        <end position="58"/>
    </location>
</feature>
<dbReference type="RefSeq" id="XP_007510475.1">
    <property type="nucleotide sequence ID" value="XM_007510413.1"/>
</dbReference>
<dbReference type="AlphaFoldDB" id="K8F8T4"/>
<protein>
    <submittedName>
        <fullName evidence="3">Uncharacterized protein</fullName>
    </submittedName>
</protein>
<dbReference type="KEGG" id="bpg:Bathy10g02570"/>
<dbReference type="EMBL" id="FO082269">
    <property type="protein sequence ID" value="CCO18008.1"/>
    <property type="molecule type" value="Genomic_DNA"/>
</dbReference>
<feature type="compositionally biased region" description="Low complexity" evidence="1">
    <location>
        <begin position="88"/>
        <end position="97"/>
    </location>
</feature>
<keyword evidence="2" id="KW-0472">Membrane</keyword>
<proteinExistence type="predicted"/>
<keyword evidence="2" id="KW-0812">Transmembrane</keyword>
<evidence type="ECO:0000256" key="2">
    <source>
        <dbReference type="SAM" id="Phobius"/>
    </source>
</evidence>
<feature type="compositionally biased region" description="Basic and acidic residues" evidence="1">
    <location>
        <begin position="663"/>
        <end position="676"/>
    </location>
</feature>
<organism evidence="3 4">
    <name type="scientific">Bathycoccus prasinos</name>
    <dbReference type="NCBI Taxonomy" id="41875"/>
    <lineage>
        <taxon>Eukaryota</taxon>
        <taxon>Viridiplantae</taxon>
        <taxon>Chlorophyta</taxon>
        <taxon>Mamiellophyceae</taxon>
        <taxon>Mamiellales</taxon>
        <taxon>Bathycoccaceae</taxon>
        <taxon>Bathycoccus</taxon>
    </lineage>
</organism>
<feature type="compositionally biased region" description="Acidic residues" evidence="1">
    <location>
        <begin position="324"/>
        <end position="362"/>
    </location>
</feature>
<feature type="region of interest" description="Disordered" evidence="1">
    <location>
        <begin position="76"/>
        <end position="140"/>
    </location>
</feature>
<evidence type="ECO:0000313" key="3">
    <source>
        <dbReference type="EMBL" id="CCO18008.1"/>
    </source>
</evidence>
<feature type="region of interest" description="Disordered" evidence="1">
    <location>
        <begin position="324"/>
        <end position="370"/>
    </location>
</feature>
<accession>K8F8T4</accession>
<feature type="compositionally biased region" description="Basic residues" evidence="1">
    <location>
        <begin position="102"/>
        <end position="111"/>
    </location>
</feature>
<reference evidence="3 4" key="1">
    <citation type="submission" date="2011-10" db="EMBL/GenBank/DDBJ databases">
        <authorList>
            <person name="Genoscope - CEA"/>
        </authorList>
    </citation>
    <scope>NUCLEOTIDE SEQUENCE [LARGE SCALE GENOMIC DNA]</scope>
    <source>
        <strain evidence="3 4">RCC 1105</strain>
    </source>
</reference>
<feature type="compositionally biased region" description="Polar residues" evidence="1">
    <location>
        <begin position="627"/>
        <end position="638"/>
    </location>
</feature>
<feature type="region of interest" description="Disordered" evidence="1">
    <location>
        <begin position="391"/>
        <end position="464"/>
    </location>
</feature>
<feature type="compositionally biased region" description="Basic residues" evidence="1">
    <location>
        <begin position="123"/>
        <end position="132"/>
    </location>
</feature>